<protein>
    <recommendedName>
        <fullName evidence="6">Chlororespiratory reduction 21</fullName>
    </recommendedName>
</protein>
<feature type="transmembrane region" description="Helical" evidence="3">
    <location>
        <begin position="117"/>
        <end position="136"/>
    </location>
</feature>
<dbReference type="EMBL" id="JBBPBK010000274">
    <property type="protein sequence ID" value="KAK9265923.1"/>
    <property type="molecule type" value="Genomic_DNA"/>
</dbReference>
<dbReference type="Pfam" id="PF13041">
    <property type="entry name" value="PPR_2"/>
    <property type="match status" value="3"/>
</dbReference>
<dbReference type="GO" id="GO:0003723">
    <property type="term" value="F:RNA binding"/>
    <property type="evidence" value="ECO:0007669"/>
    <property type="project" value="InterPro"/>
</dbReference>
<keyword evidence="3" id="KW-1133">Transmembrane helix</keyword>
<dbReference type="InterPro" id="IPR046960">
    <property type="entry name" value="PPR_At4g14850-like_plant"/>
</dbReference>
<dbReference type="InterPro" id="IPR002885">
    <property type="entry name" value="PPR_rpt"/>
</dbReference>
<evidence type="ECO:0000256" key="1">
    <source>
        <dbReference type="ARBA" id="ARBA00022737"/>
    </source>
</evidence>
<evidence type="ECO:0000313" key="4">
    <source>
        <dbReference type="EMBL" id="KAK9265923.1"/>
    </source>
</evidence>
<dbReference type="PANTHER" id="PTHR47926:SF357">
    <property type="entry name" value="PENTATRICOPEPTIDE REPEAT-CONTAINING PROTEIN"/>
    <property type="match status" value="1"/>
</dbReference>
<dbReference type="Pfam" id="PF20431">
    <property type="entry name" value="E_motif"/>
    <property type="match status" value="1"/>
</dbReference>
<feature type="repeat" description="PPR" evidence="2">
    <location>
        <begin position="616"/>
        <end position="650"/>
    </location>
</feature>
<dbReference type="FunFam" id="1.25.40.10:FF:000031">
    <property type="entry name" value="Pentatricopeptide repeat-containing protein mitochondrial"/>
    <property type="match status" value="1"/>
</dbReference>
<feature type="repeat" description="PPR" evidence="2">
    <location>
        <begin position="585"/>
        <end position="615"/>
    </location>
</feature>
<dbReference type="InterPro" id="IPR046848">
    <property type="entry name" value="E_motif"/>
</dbReference>
<dbReference type="SUPFAM" id="SSF48452">
    <property type="entry name" value="TPR-like"/>
    <property type="match status" value="1"/>
</dbReference>
<dbReference type="InterPro" id="IPR046849">
    <property type="entry name" value="E2_motif"/>
</dbReference>
<keyword evidence="3" id="KW-0472">Membrane</keyword>
<dbReference type="Pfam" id="PF01535">
    <property type="entry name" value="PPR"/>
    <property type="match status" value="4"/>
</dbReference>
<feature type="repeat" description="PPR" evidence="2">
    <location>
        <begin position="212"/>
        <end position="246"/>
    </location>
</feature>
<dbReference type="GO" id="GO:0009451">
    <property type="term" value="P:RNA modification"/>
    <property type="evidence" value="ECO:0007669"/>
    <property type="project" value="InterPro"/>
</dbReference>
<organism evidence="4 5">
    <name type="scientific">Liquidambar formosana</name>
    <name type="common">Formosan gum</name>
    <dbReference type="NCBI Taxonomy" id="63359"/>
    <lineage>
        <taxon>Eukaryota</taxon>
        <taxon>Viridiplantae</taxon>
        <taxon>Streptophyta</taxon>
        <taxon>Embryophyta</taxon>
        <taxon>Tracheophyta</taxon>
        <taxon>Spermatophyta</taxon>
        <taxon>Magnoliopsida</taxon>
        <taxon>eudicotyledons</taxon>
        <taxon>Gunneridae</taxon>
        <taxon>Pentapetalae</taxon>
        <taxon>Saxifragales</taxon>
        <taxon>Altingiaceae</taxon>
        <taxon>Liquidambar</taxon>
    </lineage>
</organism>
<name>A0AAP0N2V5_LIQFO</name>
<keyword evidence="3" id="KW-0812">Transmembrane</keyword>
<dbReference type="Proteomes" id="UP001415857">
    <property type="component" value="Unassembled WGS sequence"/>
</dbReference>
<dbReference type="FunFam" id="1.25.40.10:FF:000351">
    <property type="entry name" value="Pentatricopeptide repeat-containing protein"/>
    <property type="match status" value="1"/>
</dbReference>
<dbReference type="FunFam" id="1.25.40.10:FF:000436">
    <property type="entry name" value="Pentatricopeptide repeat-containing protein At5g39350 family"/>
    <property type="match status" value="1"/>
</dbReference>
<feature type="repeat" description="PPR" evidence="2">
    <location>
        <begin position="515"/>
        <end position="549"/>
    </location>
</feature>
<dbReference type="FunFam" id="1.25.40.10:FF:000361">
    <property type="entry name" value="Pentatricopeptide repeat-containing protein chloroplastic"/>
    <property type="match status" value="1"/>
</dbReference>
<feature type="repeat" description="PPR" evidence="2">
    <location>
        <begin position="414"/>
        <end position="448"/>
    </location>
</feature>
<dbReference type="NCBIfam" id="TIGR00756">
    <property type="entry name" value="PPR"/>
    <property type="match status" value="5"/>
</dbReference>
<dbReference type="AlphaFoldDB" id="A0AAP0N2V5"/>
<proteinExistence type="predicted"/>
<dbReference type="Pfam" id="PF20430">
    <property type="entry name" value="Eplus_motif"/>
    <property type="match status" value="1"/>
</dbReference>
<keyword evidence="5" id="KW-1185">Reference proteome</keyword>
<dbReference type="PROSITE" id="PS51375">
    <property type="entry name" value="PPR"/>
    <property type="match status" value="6"/>
</dbReference>
<feature type="repeat" description="PPR" evidence="2">
    <location>
        <begin position="313"/>
        <end position="347"/>
    </location>
</feature>
<dbReference type="FunFam" id="1.25.40.10:FF:000682">
    <property type="entry name" value="Pentatricopeptide repeat-containing protein At3g16610"/>
    <property type="match status" value="1"/>
</dbReference>
<keyword evidence="1" id="KW-0677">Repeat</keyword>
<evidence type="ECO:0000256" key="3">
    <source>
        <dbReference type="SAM" id="Phobius"/>
    </source>
</evidence>
<evidence type="ECO:0000313" key="5">
    <source>
        <dbReference type="Proteomes" id="UP001415857"/>
    </source>
</evidence>
<dbReference type="FunFam" id="1.25.40.10:FF:000366">
    <property type="entry name" value="Pentatricopeptide (PPR) repeat-containing protein"/>
    <property type="match status" value="1"/>
</dbReference>
<gene>
    <name evidence="4" type="ORF">L1049_021440</name>
</gene>
<sequence length="853" mass="95547">MYQKNLCSIHKRLLHITSFKSKSIYINCTNIPKQVGFSPYTEEALAVQLASILQACADPSVLLQGRQVHAQTIVNGICKNSVLGTKILGMYVLCGSFMDAKNMFYLLELWYAAPWNFMIRGFSMMGWFDFALLFYFKMLGYGTSPDKYTFPYVIKACGGLNNVNLGKLVHDTIRVMGFEMDVFVGSSLIKLYGENNCIDNARCLFDKMPQKDCVLWNVMLNGYVKNRDSDNAMGMFREMMNSETKPNSVTFACILSVCASEAMISFGTQLHGLLVRCGLEMVSPVANTLLAMYSKCQCLFDARKLFSTMSRTDLVTWNGMIAGYVQNGLMGEALYLFREMISAGLKPDSITFASFLPSVSESASLKQCKEIQGYIIKHGVPLDVFLKSALIDIYFKCRNVAMALKIFNQSTALDVVVCTAMVSGFVLNGMDRDALEIFRWLLQEKMRPNSVTLASVLPACAGLAALKLGKELHGYILKHRHDRRCYVGSAITDMYAKCGRLDLAFEFFRRMNDKDAVSWNSMITSCSQNGKPEEAIDLFRQMGMRGTKYDCVSISAALSASANLSALHYGKEIHGFMMRGAFSSDLFAESALIDMYAKCGNLDCACRVFEMMREKNEVSWNSIIAAYGNHGHLKNCLDLFHEMIEDGVQPDHVTFLAIISACGHAGQVDEGVHYFHCMIHEYGIMARMEHYACMVDLFGRAGRLSEAMEIIESMPFTPDAGVWGTLLGACRVHGNVELAELASRHLFDLDPQNSGYYILLSNVHADAGQWESVLKIRRLMKERGVQKVPGYSWIEVDNTTHMFVAADRSHPESAQIYFLLKHLLLELRKEGYVPQLYLPMHPQIAGVQLPVEG</sequence>
<dbReference type="Gene3D" id="1.25.40.10">
    <property type="entry name" value="Tetratricopeptide repeat domain"/>
    <property type="match status" value="6"/>
</dbReference>
<comment type="caution">
    <text evidence="4">The sequence shown here is derived from an EMBL/GenBank/DDBJ whole genome shotgun (WGS) entry which is preliminary data.</text>
</comment>
<reference evidence="4 5" key="1">
    <citation type="journal article" date="2024" name="Plant J.">
        <title>Genome sequences and population genomics reveal climatic adaptation and genomic divergence between two closely related sweetgum species.</title>
        <authorList>
            <person name="Xu W.Q."/>
            <person name="Ren C.Q."/>
            <person name="Zhang X.Y."/>
            <person name="Comes H.P."/>
            <person name="Liu X.H."/>
            <person name="Li Y.G."/>
            <person name="Kettle C.J."/>
            <person name="Jalonen R."/>
            <person name="Gaisberger H."/>
            <person name="Ma Y.Z."/>
            <person name="Qiu Y.X."/>
        </authorList>
    </citation>
    <scope>NUCLEOTIDE SEQUENCE [LARGE SCALE GENOMIC DNA]</scope>
    <source>
        <strain evidence="4">Hangzhou</strain>
    </source>
</reference>
<evidence type="ECO:0000256" key="2">
    <source>
        <dbReference type="PROSITE-ProRule" id="PRU00708"/>
    </source>
</evidence>
<dbReference type="InterPro" id="IPR011990">
    <property type="entry name" value="TPR-like_helical_dom_sf"/>
</dbReference>
<dbReference type="Pfam" id="PF13812">
    <property type="entry name" value="PPR_3"/>
    <property type="match status" value="1"/>
</dbReference>
<dbReference type="PANTHER" id="PTHR47926">
    <property type="entry name" value="PENTATRICOPEPTIDE REPEAT-CONTAINING PROTEIN"/>
    <property type="match status" value="1"/>
</dbReference>
<evidence type="ECO:0008006" key="6">
    <source>
        <dbReference type="Google" id="ProtNLM"/>
    </source>
</evidence>
<accession>A0AAP0N2V5</accession>